<sequence length="74" mass="8350">MAQERGDLEFNSGRDSMPNDSSRRRRLKEVAHFTITSSTFSIAQERDYNVSSESLPLSSSHPQILLQVNRPSSP</sequence>
<evidence type="ECO:0000313" key="3">
    <source>
        <dbReference type="Proteomes" id="UP000001194"/>
    </source>
</evidence>
<name>B0D969_LACBS</name>
<dbReference type="InParanoid" id="B0D969"/>
<evidence type="ECO:0000313" key="2">
    <source>
        <dbReference type="EMBL" id="EDR09202.1"/>
    </source>
</evidence>
<dbReference type="GeneID" id="6076100"/>
<protein>
    <submittedName>
        <fullName evidence="2">Predicted protein</fullName>
    </submittedName>
</protein>
<dbReference type="RefSeq" id="XP_001880515.1">
    <property type="nucleotide sequence ID" value="XM_001880480.1"/>
</dbReference>
<evidence type="ECO:0000256" key="1">
    <source>
        <dbReference type="SAM" id="MobiDB-lite"/>
    </source>
</evidence>
<reference evidence="2 3" key="1">
    <citation type="journal article" date="2008" name="Nature">
        <title>The genome of Laccaria bicolor provides insights into mycorrhizal symbiosis.</title>
        <authorList>
            <person name="Martin F."/>
            <person name="Aerts A."/>
            <person name="Ahren D."/>
            <person name="Brun A."/>
            <person name="Danchin E.G.J."/>
            <person name="Duchaussoy F."/>
            <person name="Gibon J."/>
            <person name="Kohler A."/>
            <person name="Lindquist E."/>
            <person name="Pereda V."/>
            <person name="Salamov A."/>
            <person name="Shapiro H.J."/>
            <person name="Wuyts J."/>
            <person name="Blaudez D."/>
            <person name="Buee M."/>
            <person name="Brokstein P."/>
            <person name="Canbaeck B."/>
            <person name="Cohen D."/>
            <person name="Courty P.E."/>
            <person name="Coutinho P.M."/>
            <person name="Delaruelle C."/>
            <person name="Detter J.C."/>
            <person name="Deveau A."/>
            <person name="DiFazio S."/>
            <person name="Duplessis S."/>
            <person name="Fraissinet-Tachet L."/>
            <person name="Lucic E."/>
            <person name="Frey-Klett P."/>
            <person name="Fourrey C."/>
            <person name="Feussner I."/>
            <person name="Gay G."/>
            <person name="Grimwood J."/>
            <person name="Hoegger P.J."/>
            <person name="Jain P."/>
            <person name="Kilaru S."/>
            <person name="Labbe J."/>
            <person name="Lin Y.C."/>
            <person name="Legue V."/>
            <person name="Le Tacon F."/>
            <person name="Marmeisse R."/>
            <person name="Melayah D."/>
            <person name="Montanini B."/>
            <person name="Muratet M."/>
            <person name="Nehls U."/>
            <person name="Niculita-Hirzel H."/>
            <person name="Oudot-Le Secq M.P."/>
            <person name="Peter M."/>
            <person name="Quesneville H."/>
            <person name="Rajashekar B."/>
            <person name="Reich M."/>
            <person name="Rouhier N."/>
            <person name="Schmutz J."/>
            <person name="Yin T."/>
            <person name="Chalot M."/>
            <person name="Henrissat B."/>
            <person name="Kuees U."/>
            <person name="Lucas S."/>
            <person name="Van de Peer Y."/>
            <person name="Podila G.K."/>
            <person name="Polle A."/>
            <person name="Pukkila P.J."/>
            <person name="Richardson P.M."/>
            <person name="Rouze P."/>
            <person name="Sanders I.R."/>
            <person name="Stajich J.E."/>
            <person name="Tunlid A."/>
            <person name="Tuskan G."/>
            <person name="Grigoriev I.V."/>
        </authorList>
    </citation>
    <scope>NUCLEOTIDE SEQUENCE [LARGE SCALE GENOMIC DNA]</scope>
    <source>
        <strain evidence="3">S238N-H82 / ATCC MYA-4686</strain>
    </source>
</reference>
<proteinExistence type="predicted"/>
<gene>
    <name evidence="2" type="ORF">LACBIDRAFT_296586</name>
</gene>
<dbReference type="EMBL" id="DS547100">
    <property type="protein sequence ID" value="EDR09202.1"/>
    <property type="molecule type" value="Genomic_DNA"/>
</dbReference>
<keyword evidence="3" id="KW-1185">Reference proteome</keyword>
<organism evidence="3">
    <name type="scientific">Laccaria bicolor (strain S238N-H82 / ATCC MYA-4686)</name>
    <name type="common">Bicoloured deceiver</name>
    <name type="synonym">Laccaria laccata var. bicolor</name>
    <dbReference type="NCBI Taxonomy" id="486041"/>
    <lineage>
        <taxon>Eukaryota</taxon>
        <taxon>Fungi</taxon>
        <taxon>Dikarya</taxon>
        <taxon>Basidiomycota</taxon>
        <taxon>Agaricomycotina</taxon>
        <taxon>Agaricomycetes</taxon>
        <taxon>Agaricomycetidae</taxon>
        <taxon>Agaricales</taxon>
        <taxon>Agaricineae</taxon>
        <taxon>Hydnangiaceae</taxon>
        <taxon>Laccaria</taxon>
    </lineage>
</organism>
<feature type="region of interest" description="Disordered" evidence="1">
    <location>
        <begin position="1"/>
        <end position="25"/>
    </location>
</feature>
<feature type="region of interest" description="Disordered" evidence="1">
    <location>
        <begin position="53"/>
        <end position="74"/>
    </location>
</feature>
<dbReference type="HOGENOM" id="CLU_2688232_0_0_1"/>
<dbReference type="Proteomes" id="UP000001194">
    <property type="component" value="Unassembled WGS sequence"/>
</dbReference>
<accession>B0D969</accession>
<dbReference type="AlphaFoldDB" id="B0D969"/>
<dbReference type="KEGG" id="lbc:LACBIDRAFT_296586"/>